<name>A0ABY3K6S2_9SPIR</name>
<keyword evidence="2" id="KW-1185">Reference proteome</keyword>
<dbReference type="EMBL" id="SAXZ01000014">
    <property type="protein sequence ID" value="TXJ31182.1"/>
    <property type="molecule type" value="Genomic_DNA"/>
</dbReference>
<sequence length="80" mass="9600">MKDILIIALTILIIYFIQTTINNENRIVKLEEAIIELHFKIGDIKRAEFRSAFWSETITNYIVKTNYKIIYKTNYIKEEE</sequence>
<evidence type="ECO:0000313" key="1">
    <source>
        <dbReference type="EMBL" id="TXJ31182.1"/>
    </source>
</evidence>
<comment type="caution">
    <text evidence="1">The sequence shown here is derived from an EMBL/GenBank/DDBJ whole genome shotgun (WGS) entry which is preliminary data.</text>
</comment>
<dbReference type="RefSeq" id="WP_147748697.1">
    <property type="nucleotide sequence ID" value="NZ_SAXZ01000014.1"/>
</dbReference>
<evidence type="ECO:0008006" key="3">
    <source>
        <dbReference type="Google" id="ProtNLM"/>
    </source>
</evidence>
<dbReference type="Proteomes" id="UP000322659">
    <property type="component" value="Unassembled WGS sequence"/>
</dbReference>
<gene>
    <name evidence="1" type="ORF">EPJ71_10635</name>
</gene>
<organism evidence="1 2">
    <name type="scientific">Brachyspira aalborgi</name>
    <dbReference type="NCBI Taxonomy" id="29522"/>
    <lineage>
        <taxon>Bacteria</taxon>
        <taxon>Pseudomonadati</taxon>
        <taxon>Spirochaetota</taxon>
        <taxon>Spirochaetia</taxon>
        <taxon>Brachyspirales</taxon>
        <taxon>Brachyspiraceae</taxon>
        <taxon>Brachyspira</taxon>
    </lineage>
</organism>
<reference evidence="1 2" key="1">
    <citation type="journal article" date="1992" name="Lakartidningen">
        <title>[Penicillin V and not amoxicillin is the first choice preparation in acute otitis].</title>
        <authorList>
            <person name="Kamme C."/>
            <person name="Lundgren K."/>
            <person name="Prellner K."/>
        </authorList>
    </citation>
    <scope>NUCLEOTIDE SEQUENCE [LARGE SCALE GENOMIC DNA]</scope>
    <source>
        <strain evidence="1 2">PC5099IV</strain>
    </source>
</reference>
<accession>A0ABY3K6S2</accession>
<evidence type="ECO:0000313" key="2">
    <source>
        <dbReference type="Proteomes" id="UP000322659"/>
    </source>
</evidence>
<protein>
    <recommendedName>
        <fullName evidence="3">Cell division protein FtsL</fullName>
    </recommendedName>
</protein>
<proteinExistence type="predicted"/>